<gene>
    <name evidence="1" type="ORF">AG1IA_02597</name>
</gene>
<evidence type="ECO:0000313" key="2">
    <source>
        <dbReference type="Proteomes" id="UP000011668"/>
    </source>
</evidence>
<accession>L8WZH4</accession>
<name>L8WZH4_THACA</name>
<dbReference type="AlphaFoldDB" id="L8WZH4"/>
<reference evidence="1 2" key="1">
    <citation type="journal article" date="2013" name="Nat. Commun.">
        <title>The evolution and pathogenic mechanisms of the rice sheath blight pathogen.</title>
        <authorList>
            <person name="Zheng A."/>
            <person name="Lin R."/>
            <person name="Xu L."/>
            <person name="Qin P."/>
            <person name="Tang C."/>
            <person name="Ai P."/>
            <person name="Zhang D."/>
            <person name="Liu Y."/>
            <person name="Sun Z."/>
            <person name="Feng H."/>
            <person name="Wang Y."/>
            <person name="Chen Y."/>
            <person name="Liang X."/>
            <person name="Fu R."/>
            <person name="Li Q."/>
            <person name="Zhang J."/>
            <person name="Yu X."/>
            <person name="Xie Z."/>
            <person name="Ding L."/>
            <person name="Guan P."/>
            <person name="Tang J."/>
            <person name="Liang Y."/>
            <person name="Wang S."/>
            <person name="Deng Q."/>
            <person name="Li S."/>
            <person name="Zhu J."/>
            <person name="Wang L."/>
            <person name="Liu H."/>
            <person name="Li P."/>
        </authorList>
    </citation>
    <scope>NUCLEOTIDE SEQUENCE [LARGE SCALE GENOMIC DNA]</scope>
    <source>
        <strain evidence="2">AG-1 IA</strain>
    </source>
</reference>
<comment type="caution">
    <text evidence="1">The sequence shown here is derived from an EMBL/GenBank/DDBJ whole genome shotgun (WGS) entry which is preliminary data.</text>
</comment>
<sequence>MLGYLCIIRDPFDEITMLKLSPVRLLKTALYPFVNRILFHEQHIPEPHNRCRLSKYPLYRSVLVPGFLVMNRAPTHSFQHLPENAKIGGSCFLQVCLTLSGQSPRHSARGLELLTLRCSGSRETAQYIFYRQVPDWSGRSSAYMHRMGGLGHPDASQHSRAGNNIPCNDEPALTTCTNACSHMRGLRDGGWDLKRERAHRWTERAMWMWSPTTNIRRSRGRALGRHILRARLGSWVSAGSDPQPPLRAFVWGEFGVVLTFLIPQSQLYGH</sequence>
<proteinExistence type="predicted"/>
<dbReference type="HOGENOM" id="CLU_1031268_0_0_1"/>
<organism evidence="1 2">
    <name type="scientific">Thanatephorus cucumeris (strain AG1-IA)</name>
    <name type="common">Rice sheath blight fungus</name>
    <name type="synonym">Rhizoctonia solani</name>
    <dbReference type="NCBI Taxonomy" id="983506"/>
    <lineage>
        <taxon>Eukaryota</taxon>
        <taxon>Fungi</taxon>
        <taxon>Dikarya</taxon>
        <taxon>Basidiomycota</taxon>
        <taxon>Agaricomycotina</taxon>
        <taxon>Agaricomycetes</taxon>
        <taxon>Cantharellales</taxon>
        <taxon>Ceratobasidiaceae</taxon>
        <taxon>Rhizoctonia</taxon>
        <taxon>Rhizoctonia solani AG-1</taxon>
    </lineage>
</organism>
<evidence type="ECO:0000313" key="1">
    <source>
        <dbReference type="EMBL" id="ELU43375.1"/>
    </source>
</evidence>
<dbReference type="Proteomes" id="UP000011668">
    <property type="component" value="Unassembled WGS sequence"/>
</dbReference>
<protein>
    <submittedName>
        <fullName evidence="1">Uncharacterized protein</fullName>
    </submittedName>
</protein>
<keyword evidence="2" id="KW-1185">Reference proteome</keyword>
<dbReference type="EMBL" id="AFRT01000563">
    <property type="protein sequence ID" value="ELU43375.1"/>
    <property type="molecule type" value="Genomic_DNA"/>
</dbReference>